<comment type="caution">
    <text evidence="5">The sequence shown here is derived from an EMBL/GenBank/DDBJ whole genome shotgun (WGS) entry which is preliminary data.</text>
</comment>
<feature type="repeat" description="ANK" evidence="3">
    <location>
        <begin position="356"/>
        <end position="388"/>
    </location>
</feature>
<evidence type="ECO:0000256" key="3">
    <source>
        <dbReference type="PROSITE-ProRule" id="PRU00023"/>
    </source>
</evidence>
<dbReference type="PANTHER" id="PTHR24201">
    <property type="entry name" value="ANK_REP_REGION DOMAIN-CONTAINING PROTEIN"/>
    <property type="match status" value="1"/>
</dbReference>
<feature type="transmembrane region" description="Helical" evidence="4">
    <location>
        <begin position="6"/>
        <end position="28"/>
    </location>
</feature>
<name>A0ABQ9F6G2_TEGGR</name>
<proteinExistence type="predicted"/>
<dbReference type="Gene3D" id="1.25.40.20">
    <property type="entry name" value="Ankyrin repeat-containing domain"/>
    <property type="match status" value="1"/>
</dbReference>
<organism evidence="5 6">
    <name type="scientific">Tegillarca granosa</name>
    <name type="common">Malaysian cockle</name>
    <name type="synonym">Anadara granosa</name>
    <dbReference type="NCBI Taxonomy" id="220873"/>
    <lineage>
        <taxon>Eukaryota</taxon>
        <taxon>Metazoa</taxon>
        <taxon>Spiralia</taxon>
        <taxon>Lophotrochozoa</taxon>
        <taxon>Mollusca</taxon>
        <taxon>Bivalvia</taxon>
        <taxon>Autobranchia</taxon>
        <taxon>Pteriomorphia</taxon>
        <taxon>Arcoida</taxon>
        <taxon>Arcoidea</taxon>
        <taxon>Arcidae</taxon>
        <taxon>Tegillarca</taxon>
    </lineage>
</organism>
<keyword evidence="2 3" id="KW-0040">ANK repeat</keyword>
<evidence type="ECO:0000256" key="1">
    <source>
        <dbReference type="ARBA" id="ARBA00022737"/>
    </source>
</evidence>
<reference evidence="5 6" key="1">
    <citation type="submission" date="2022-12" db="EMBL/GenBank/DDBJ databases">
        <title>Chromosome-level genome of Tegillarca granosa.</title>
        <authorList>
            <person name="Kim J."/>
        </authorList>
    </citation>
    <scope>NUCLEOTIDE SEQUENCE [LARGE SCALE GENOMIC DNA]</scope>
    <source>
        <strain evidence="5">Teg-2019</strain>
        <tissue evidence="5">Adductor muscle</tissue>
    </source>
</reference>
<evidence type="ECO:0000313" key="5">
    <source>
        <dbReference type="EMBL" id="KAJ8312948.1"/>
    </source>
</evidence>
<protein>
    <submittedName>
        <fullName evidence="5">Uncharacterized protein</fullName>
    </submittedName>
</protein>
<gene>
    <name evidence="5" type="ORF">KUTeg_010321</name>
</gene>
<dbReference type="InterPro" id="IPR002110">
    <property type="entry name" value="Ankyrin_rpt"/>
</dbReference>
<dbReference type="InterPro" id="IPR036770">
    <property type="entry name" value="Ankyrin_rpt-contain_sf"/>
</dbReference>
<keyword evidence="4" id="KW-0472">Membrane</keyword>
<dbReference type="PROSITE" id="PS50088">
    <property type="entry name" value="ANK_REPEAT"/>
    <property type="match status" value="1"/>
</dbReference>
<keyword evidence="1" id="KW-0677">Repeat</keyword>
<keyword evidence="4" id="KW-1133">Transmembrane helix</keyword>
<sequence>MISDEIKGATHIATLQIMPIVIYVWISIKEVATLEKLMLRAGIPGYLISQNDGTDSVLNKESMDLKDLYIFVQSVMATNTRGLILITKNRIPGFASSKMFSHFLCADEILRPYPNDHIVLAFYMCKSNIGQTQKTGLFVRNIAGKLANEIPEIRNYMDTENVQMSVKKSRCAADPYTCLDIAVIQPLKFTYTIPPHKRIFLVSGLDECGHMVHGNHTTIPKLLGIKLNDFPPWIKFLFISRDEQTLLKYFPTLQKHNIEMKGKNINIYCYGNDLRQLSRTYNKKNSEKKDLEFIYFAVLNFFVIGLAFCLGIYFPEEDPVSISIHRASSIGNVESVLEHLRRGHDVNDVNDVHEGLGLTPLHLAAINGHAFICSVLLQYGADANIEIPFKSFEKILFVAESNIQIKDLKNATAIRLATLFRHKDIVKILLKDSNELEIKRRRTRYDIISVISTFIKGKLEEKYEKLNLIVIYCYVAGNRRHCRFLAYSRNVVQTIEGRIYDIKYLIQNPCKINVKEILADLQNRDIEESDRLTVEAAIQHHGERLFKNHSNLNVISGSAIKSMKTKDIYHLMKTHFQKPLYVGKKDVDVDVREGYFALCPAGITMSEWNNPLRIGGSIGRKGGLSGTLGPFVELSDGSLGFITCAHVFQNDNPGRNVEVVQPSYSSFAGMDITDEDRKCGFLLHKVFSCNQEVSVDAALVKVLKRHPERALFTIGSTEELLETGFEVNDKPLFDDGSIKETIDPEDVKRIVIKFGCKTGLTRGAFRLRGCSVRVAEATTFSSPNVVMKNQYEIQSIGPTSFFQPGDSGSAVFLVDDTNRLHCIGIAIGCTSYQSAIVTPIASLLTALVRCVIKISLLSEKQTI</sequence>
<keyword evidence="4" id="KW-0812">Transmembrane</keyword>
<dbReference type="PROSITE" id="PS50297">
    <property type="entry name" value="ANK_REP_REGION"/>
    <property type="match status" value="1"/>
</dbReference>
<accession>A0ABQ9F6G2</accession>
<dbReference type="SUPFAM" id="SSF48403">
    <property type="entry name" value="Ankyrin repeat"/>
    <property type="match status" value="1"/>
</dbReference>
<dbReference type="Proteomes" id="UP001217089">
    <property type="component" value="Unassembled WGS sequence"/>
</dbReference>
<evidence type="ECO:0000256" key="4">
    <source>
        <dbReference type="SAM" id="Phobius"/>
    </source>
</evidence>
<feature type="transmembrane region" description="Helical" evidence="4">
    <location>
        <begin position="293"/>
        <end position="314"/>
    </location>
</feature>
<evidence type="ECO:0000313" key="6">
    <source>
        <dbReference type="Proteomes" id="UP001217089"/>
    </source>
</evidence>
<dbReference type="InterPro" id="IPR050776">
    <property type="entry name" value="Ank_Repeat/CDKN_Inhibitor"/>
</dbReference>
<dbReference type="EMBL" id="JARBDR010000440">
    <property type="protein sequence ID" value="KAJ8312948.1"/>
    <property type="molecule type" value="Genomic_DNA"/>
</dbReference>
<dbReference type="SMART" id="SM00248">
    <property type="entry name" value="ANK"/>
    <property type="match status" value="2"/>
</dbReference>
<keyword evidence="6" id="KW-1185">Reference proteome</keyword>
<evidence type="ECO:0000256" key="2">
    <source>
        <dbReference type="ARBA" id="ARBA00023043"/>
    </source>
</evidence>
<dbReference type="Pfam" id="PF12796">
    <property type="entry name" value="Ank_2"/>
    <property type="match status" value="1"/>
</dbReference>